<dbReference type="Proteomes" id="UP000308600">
    <property type="component" value="Unassembled WGS sequence"/>
</dbReference>
<sequence>MAATPKMDVSQAEFCSLMQEMTSSLAATRGVIQNLRARASQLETKDGISLLTLKHHVFLSYLQSLVLLTARQALGHSLLQRSPPEAPFSSEDCGPRGSGLGDFVDRMIEGRVILEKIKTLESRMRYQIEKLVKLSEEQENTNNSAANDPLAFRPNPENLLEGKQDFEPNHSDAEPNDEIYRPPRLAPVPYIEKTSSQGRKNRPPVPSALASLAHSAAGPSRPHSESTSGLGSTPSLASARASQLKRMTEFEEENFTRLVMKKKDAKRRATDEAALALGGDLGSTSRGRRRVGGFEDEFGDVLRSVERRSNTRGGDGYDELRRKGRKLDVLKRSRGIEGTVRSRTEAFGDEEPGQTKKRSRFELATKRAKQKAKR</sequence>
<protein>
    <submittedName>
        <fullName evidence="1">Uncharacterized protein</fullName>
    </submittedName>
</protein>
<dbReference type="EMBL" id="ML208260">
    <property type="protein sequence ID" value="TFK76559.1"/>
    <property type="molecule type" value="Genomic_DNA"/>
</dbReference>
<organism evidence="1 2">
    <name type="scientific">Pluteus cervinus</name>
    <dbReference type="NCBI Taxonomy" id="181527"/>
    <lineage>
        <taxon>Eukaryota</taxon>
        <taxon>Fungi</taxon>
        <taxon>Dikarya</taxon>
        <taxon>Basidiomycota</taxon>
        <taxon>Agaricomycotina</taxon>
        <taxon>Agaricomycetes</taxon>
        <taxon>Agaricomycetidae</taxon>
        <taxon>Agaricales</taxon>
        <taxon>Pluteineae</taxon>
        <taxon>Pluteaceae</taxon>
        <taxon>Pluteus</taxon>
    </lineage>
</organism>
<reference evidence="1 2" key="1">
    <citation type="journal article" date="2019" name="Nat. Ecol. Evol.">
        <title>Megaphylogeny resolves global patterns of mushroom evolution.</title>
        <authorList>
            <person name="Varga T."/>
            <person name="Krizsan K."/>
            <person name="Foldi C."/>
            <person name="Dima B."/>
            <person name="Sanchez-Garcia M."/>
            <person name="Sanchez-Ramirez S."/>
            <person name="Szollosi G.J."/>
            <person name="Szarkandi J.G."/>
            <person name="Papp V."/>
            <person name="Albert L."/>
            <person name="Andreopoulos W."/>
            <person name="Angelini C."/>
            <person name="Antonin V."/>
            <person name="Barry K.W."/>
            <person name="Bougher N.L."/>
            <person name="Buchanan P."/>
            <person name="Buyck B."/>
            <person name="Bense V."/>
            <person name="Catcheside P."/>
            <person name="Chovatia M."/>
            <person name="Cooper J."/>
            <person name="Damon W."/>
            <person name="Desjardin D."/>
            <person name="Finy P."/>
            <person name="Geml J."/>
            <person name="Haridas S."/>
            <person name="Hughes K."/>
            <person name="Justo A."/>
            <person name="Karasinski D."/>
            <person name="Kautmanova I."/>
            <person name="Kiss B."/>
            <person name="Kocsube S."/>
            <person name="Kotiranta H."/>
            <person name="LaButti K.M."/>
            <person name="Lechner B.E."/>
            <person name="Liimatainen K."/>
            <person name="Lipzen A."/>
            <person name="Lukacs Z."/>
            <person name="Mihaltcheva S."/>
            <person name="Morgado L.N."/>
            <person name="Niskanen T."/>
            <person name="Noordeloos M.E."/>
            <person name="Ohm R.A."/>
            <person name="Ortiz-Santana B."/>
            <person name="Ovrebo C."/>
            <person name="Racz N."/>
            <person name="Riley R."/>
            <person name="Savchenko A."/>
            <person name="Shiryaev A."/>
            <person name="Soop K."/>
            <person name="Spirin V."/>
            <person name="Szebenyi C."/>
            <person name="Tomsovsky M."/>
            <person name="Tulloss R.E."/>
            <person name="Uehling J."/>
            <person name="Grigoriev I.V."/>
            <person name="Vagvolgyi C."/>
            <person name="Papp T."/>
            <person name="Martin F.M."/>
            <person name="Miettinen O."/>
            <person name="Hibbett D.S."/>
            <person name="Nagy L.G."/>
        </authorList>
    </citation>
    <scope>NUCLEOTIDE SEQUENCE [LARGE SCALE GENOMIC DNA]</scope>
    <source>
        <strain evidence="1 2">NL-1719</strain>
    </source>
</reference>
<gene>
    <name evidence="1" type="ORF">BDN72DRAFT_831143</name>
</gene>
<keyword evidence="2" id="KW-1185">Reference proteome</keyword>
<proteinExistence type="predicted"/>
<name>A0ACD3BFV9_9AGAR</name>
<evidence type="ECO:0000313" key="1">
    <source>
        <dbReference type="EMBL" id="TFK76559.1"/>
    </source>
</evidence>
<accession>A0ACD3BFV9</accession>
<evidence type="ECO:0000313" key="2">
    <source>
        <dbReference type="Proteomes" id="UP000308600"/>
    </source>
</evidence>